<proteinExistence type="predicted"/>
<gene>
    <name evidence="2" type="ORF">SNAT2548_LOCUS20254</name>
</gene>
<dbReference type="Proteomes" id="UP000604046">
    <property type="component" value="Unassembled WGS sequence"/>
</dbReference>
<comment type="caution">
    <text evidence="2">The sequence shown here is derived from an EMBL/GenBank/DDBJ whole genome shotgun (WGS) entry which is preliminary data.</text>
</comment>
<keyword evidence="3" id="KW-1185">Reference proteome</keyword>
<protein>
    <submittedName>
        <fullName evidence="2">Uncharacterized protein</fullName>
    </submittedName>
</protein>
<dbReference type="EMBL" id="CAJNDS010002204">
    <property type="protein sequence ID" value="CAE7371086.1"/>
    <property type="molecule type" value="Genomic_DNA"/>
</dbReference>
<sequence length="399" mass="45747">MFSKFHRGHWEQERARCRMEPPELTPREAYGLWTWLRTNAPKDEPSNENCHEPAAPRDSRKPQQQLLAELLSSSGFDAIVEMAEDVDAISEWLPQRFRTEMRISVSELKAVELLKLVRDSIGALESDIDILDVIENGSEDVRHAQRLFAEVRLGGKKVWLLLENTADTEEDLYGPHHELLLKVSAGALDRRVERLQQLMSGWGQNKIQEGAKCLCVHLTVAAEALAWCRNRLDDIHEERPPRLSPGIGDGPIPLPDTAFSPRGRTCRPRRPGRQFFPLRHPARRCFTPSKDEGKNQFWHRPDTQPTLRLDTVIRRQDARPCDVGARVLEARNQERDTTCRCRWAEFQAERTHVTPVSKEPRFTRPKKAFVSLAHAKRPASSARRGALEDRPHSVAQMRC</sequence>
<evidence type="ECO:0000256" key="1">
    <source>
        <dbReference type="SAM" id="MobiDB-lite"/>
    </source>
</evidence>
<feature type="region of interest" description="Disordered" evidence="1">
    <location>
        <begin position="374"/>
        <end position="399"/>
    </location>
</feature>
<evidence type="ECO:0000313" key="3">
    <source>
        <dbReference type="Proteomes" id="UP000604046"/>
    </source>
</evidence>
<accession>A0A812Q7P4</accession>
<reference evidence="2" key="1">
    <citation type="submission" date="2021-02" db="EMBL/GenBank/DDBJ databases">
        <authorList>
            <person name="Dougan E. K."/>
            <person name="Rhodes N."/>
            <person name="Thang M."/>
            <person name="Chan C."/>
        </authorList>
    </citation>
    <scope>NUCLEOTIDE SEQUENCE</scope>
</reference>
<dbReference type="OrthoDB" id="10409037at2759"/>
<feature type="region of interest" description="Disordered" evidence="1">
    <location>
        <begin position="40"/>
        <end position="62"/>
    </location>
</feature>
<dbReference type="AlphaFoldDB" id="A0A812Q7P4"/>
<feature type="compositionally biased region" description="Basic and acidic residues" evidence="1">
    <location>
        <begin position="40"/>
        <end position="61"/>
    </location>
</feature>
<name>A0A812Q7P4_9DINO</name>
<organism evidence="2 3">
    <name type="scientific">Symbiodinium natans</name>
    <dbReference type="NCBI Taxonomy" id="878477"/>
    <lineage>
        <taxon>Eukaryota</taxon>
        <taxon>Sar</taxon>
        <taxon>Alveolata</taxon>
        <taxon>Dinophyceae</taxon>
        <taxon>Suessiales</taxon>
        <taxon>Symbiodiniaceae</taxon>
        <taxon>Symbiodinium</taxon>
    </lineage>
</organism>
<evidence type="ECO:0000313" key="2">
    <source>
        <dbReference type="EMBL" id="CAE7371086.1"/>
    </source>
</evidence>
<feature type="region of interest" description="Disordered" evidence="1">
    <location>
        <begin position="239"/>
        <end position="272"/>
    </location>
</feature>